<gene>
    <name evidence="1" type="ORF">GCWU0000282_002077</name>
</gene>
<dbReference type="RefSeq" id="WP_023354945.1">
    <property type="nucleotide sequence ID" value="NZ_KI535368.1"/>
</dbReference>
<evidence type="ECO:0000313" key="2">
    <source>
        <dbReference type="Proteomes" id="UP000018227"/>
    </source>
</evidence>
<keyword evidence="2" id="KW-1185">Reference proteome</keyword>
<dbReference type="HOGENOM" id="CLU_3150838_0_0_9"/>
<dbReference type="eggNOG" id="ENOG502ZVG1">
    <property type="taxonomic scope" value="Bacteria"/>
</dbReference>
<organism evidence="1 2">
    <name type="scientific">Catonella morbi ATCC 51271</name>
    <dbReference type="NCBI Taxonomy" id="592026"/>
    <lineage>
        <taxon>Bacteria</taxon>
        <taxon>Bacillati</taxon>
        <taxon>Bacillota</taxon>
        <taxon>Clostridia</taxon>
        <taxon>Lachnospirales</taxon>
        <taxon>Lachnospiraceae</taxon>
        <taxon>Catonella</taxon>
    </lineage>
</organism>
<dbReference type="EMBL" id="ACIL03000013">
    <property type="protein sequence ID" value="ESL03203.1"/>
    <property type="molecule type" value="Genomic_DNA"/>
</dbReference>
<evidence type="ECO:0000313" key="1">
    <source>
        <dbReference type="EMBL" id="ESL03203.1"/>
    </source>
</evidence>
<dbReference type="STRING" id="592026.GCWU0000282_002077"/>
<comment type="caution">
    <text evidence="1">The sequence shown here is derived from an EMBL/GenBank/DDBJ whole genome shotgun (WGS) entry which is preliminary data.</text>
</comment>
<dbReference type="OrthoDB" id="9775804at2"/>
<dbReference type="Proteomes" id="UP000018227">
    <property type="component" value="Unassembled WGS sequence"/>
</dbReference>
<proteinExistence type="predicted"/>
<reference evidence="1 2" key="1">
    <citation type="submission" date="2013-06" db="EMBL/GenBank/DDBJ databases">
        <authorList>
            <person name="Weinstock G."/>
            <person name="Sodergren E."/>
            <person name="Clifton S."/>
            <person name="Fulton L."/>
            <person name="Fulton B."/>
            <person name="Courtney L."/>
            <person name="Fronick C."/>
            <person name="Harrison M."/>
            <person name="Strong C."/>
            <person name="Farmer C."/>
            <person name="Delahaunty K."/>
            <person name="Markovic C."/>
            <person name="Hall O."/>
            <person name="Minx P."/>
            <person name="Tomlinson C."/>
            <person name="Mitreva M."/>
            <person name="Nelson J."/>
            <person name="Hou S."/>
            <person name="Wollam A."/>
            <person name="Pepin K.H."/>
            <person name="Johnson M."/>
            <person name="Bhonagiri V."/>
            <person name="Nash W.E."/>
            <person name="Warren W."/>
            <person name="Chinwalla A."/>
            <person name="Mardis E.R."/>
            <person name="Wilson R.K."/>
        </authorList>
    </citation>
    <scope>NUCLEOTIDE SEQUENCE [LARGE SCALE GENOMIC DNA]</scope>
    <source>
        <strain evidence="1 2">ATCC 51271</strain>
    </source>
</reference>
<evidence type="ECO:0008006" key="3">
    <source>
        <dbReference type="Google" id="ProtNLM"/>
    </source>
</evidence>
<dbReference type="AlphaFoldDB" id="V2Y2L6"/>
<protein>
    <recommendedName>
        <fullName evidence="3">N-acetyltransferase domain-containing protein</fullName>
    </recommendedName>
</protein>
<name>V2Y2L6_9FIRM</name>
<sequence>MFKKAWDKYANVRMFQVNTDIEDERDNQFYKSFGMRPISEGNMISYFR</sequence>
<accession>V2Y2L6</accession>